<organism evidence="1 2">
    <name type="scientific">Catenulispora pinistramenti</name>
    <dbReference type="NCBI Taxonomy" id="2705254"/>
    <lineage>
        <taxon>Bacteria</taxon>
        <taxon>Bacillati</taxon>
        <taxon>Actinomycetota</taxon>
        <taxon>Actinomycetes</taxon>
        <taxon>Catenulisporales</taxon>
        <taxon>Catenulisporaceae</taxon>
        <taxon>Catenulispora</taxon>
    </lineage>
</organism>
<evidence type="ECO:0000313" key="1">
    <source>
        <dbReference type="EMBL" id="MBS2554594.1"/>
    </source>
</evidence>
<dbReference type="RefSeq" id="WP_212022193.1">
    <property type="nucleotide sequence ID" value="NZ_JAAFYZ010000411.1"/>
</dbReference>
<comment type="caution">
    <text evidence="1">The sequence shown here is derived from an EMBL/GenBank/DDBJ whole genome shotgun (WGS) entry which is preliminary data.</text>
</comment>
<dbReference type="Proteomes" id="UP000730482">
    <property type="component" value="Unassembled WGS sequence"/>
</dbReference>
<evidence type="ECO:0000313" key="2">
    <source>
        <dbReference type="Proteomes" id="UP000730482"/>
    </source>
</evidence>
<sequence length="186" mass="19929">MTAPHPDQPPGQLIVLSGPPGAGKSTVARLLTDSLTPSVHLHSDDFWHNIKQGWIAPYLPESEHQNSVVVHAAAAAAGIYASGGYQVIYDGVVGPWFIDVFREAAAQHGVALHYVILRPDLATTVNRAIHRTGDALTEPEPIRALHNQFTDLGSYESHVLDPSHLPPQATADAVAELLHSGKAILQ</sequence>
<dbReference type="InterPro" id="IPR027417">
    <property type="entry name" value="P-loop_NTPase"/>
</dbReference>
<dbReference type="EMBL" id="JAAFYZ010000411">
    <property type="protein sequence ID" value="MBS2554594.1"/>
    <property type="molecule type" value="Genomic_DNA"/>
</dbReference>
<dbReference type="SUPFAM" id="SSF52540">
    <property type="entry name" value="P-loop containing nucleoside triphosphate hydrolases"/>
    <property type="match status" value="1"/>
</dbReference>
<proteinExistence type="predicted"/>
<keyword evidence="2" id="KW-1185">Reference proteome</keyword>
<accession>A0ABS5L8Z1</accession>
<dbReference type="Gene3D" id="3.40.50.300">
    <property type="entry name" value="P-loop containing nucleotide triphosphate hydrolases"/>
    <property type="match status" value="1"/>
</dbReference>
<reference evidence="1 2" key="1">
    <citation type="submission" date="2020-02" db="EMBL/GenBank/DDBJ databases">
        <title>Acidophilic actinobacteria isolated from forest soil.</title>
        <authorList>
            <person name="Golinska P."/>
        </authorList>
    </citation>
    <scope>NUCLEOTIDE SEQUENCE [LARGE SCALE GENOMIC DNA]</scope>
    <source>
        <strain evidence="1 2">NL8</strain>
    </source>
</reference>
<gene>
    <name evidence="1" type="ORF">KGQ19_47845</name>
</gene>
<name>A0ABS5L8Z1_9ACTN</name>
<dbReference type="Pfam" id="PF13671">
    <property type="entry name" value="AAA_33"/>
    <property type="match status" value="1"/>
</dbReference>
<protein>
    <submittedName>
        <fullName evidence="1">AAA family ATPase</fullName>
    </submittedName>
</protein>